<dbReference type="Proteomes" id="UP000095286">
    <property type="component" value="Unplaced"/>
</dbReference>
<accession>A0AC35TGJ1</accession>
<organism evidence="1 2">
    <name type="scientific">Rhabditophanes sp. KR3021</name>
    <dbReference type="NCBI Taxonomy" id="114890"/>
    <lineage>
        <taxon>Eukaryota</taxon>
        <taxon>Metazoa</taxon>
        <taxon>Ecdysozoa</taxon>
        <taxon>Nematoda</taxon>
        <taxon>Chromadorea</taxon>
        <taxon>Rhabditida</taxon>
        <taxon>Tylenchina</taxon>
        <taxon>Panagrolaimomorpha</taxon>
        <taxon>Strongyloidoidea</taxon>
        <taxon>Alloionematidae</taxon>
        <taxon>Rhabditophanes</taxon>
    </lineage>
</organism>
<evidence type="ECO:0000313" key="2">
    <source>
        <dbReference type="WBParaSite" id="RSKR_0000035500.1"/>
    </source>
</evidence>
<reference evidence="2" key="1">
    <citation type="submission" date="2016-11" db="UniProtKB">
        <authorList>
            <consortium name="WormBaseParasite"/>
        </authorList>
    </citation>
    <scope>IDENTIFICATION</scope>
    <source>
        <strain evidence="2">KR3021</strain>
    </source>
</reference>
<sequence>MMRDVVEKLNITCITFNVNSKFGSKPDVAIFLDEYKEKVVSSHLIAFGFQEISKAEFVGAIPAETTWPALICNYLEKEGFVVVHSTYLVINRLIVFAKFGLLPLIHCIESKCTRFGMMGLSGHKGSLAVMMRFQNQQEIVFITSHFTHAVKDYQTRINQYKESKECLFEDSTNSNAAVFWMGDLNWRLFETDSKVLSVIQKLEPHQIDAFLDVNDQLRVAKKGGHAFDDFREPKITFKPTYKLKLYQNPPAYDSKRDPAWCDRILYKGLGIRSTLYQSNPNLQISDHYPVYGSFVVSLGEILRVPACIKDQFPVSFGSLEKWYANVPLWVCCTFKNNFWNEFGSNADWIGVVGSLLEVNSPISWIYLFTTTGDENDKNTFKGELPALDVGKYQLVYFSSKLKVVKGLREFSVISSTI</sequence>
<proteinExistence type="predicted"/>
<protein>
    <submittedName>
        <fullName evidence="2">IPPc domain-containing protein</fullName>
    </submittedName>
</protein>
<dbReference type="WBParaSite" id="RSKR_0000035500.1">
    <property type="protein sequence ID" value="RSKR_0000035500.1"/>
    <property type="gene ID" value="RSKR_0000035500"/>
</dbReference>
<name>A0AC35TGJ1_9BILA</name>
<evidence type="ECO:0000313" key="1">
    <source>
        <dbReference type="Proteomes" id="UP000095286"/>
    </source>
</evidence>